<gene>
    <name evidence="1" type="ORF">SEVIR_8G260950v2</name>
</gene>
<sequence length="122" mass="13338">MGSWPLCAVVSRESLSINYSVKEHDWISEISDAQDAYDKLLVERSISIIDIHIPGSMAPPSGHNQSGFTCMAKQPSPPPRGKEITVALKLDSRRMDILHASLCSLAKSTLLVKTSMLSFILA</sequence>
<evidence type="ECO:0000313" key="2">
    <source>
        <dbReference type="Proteomes" id="UP000298652"/>
    </source>
</evidence>
<protein>
    <submittedName>
        <fullName evidence="1">Uncharacterized protein</fullName>
    </submittedName>
</protein>
<accession>A0A4U6TJU6</accession>
<organism evidence="1 2">
    <name type="scientific">Setaria viridis</name>
    <name type="common">Green bristlegrass</name>
    <name type="synonym">Setaria italica subsp. viridis</name>
    <dbReference type="NCBI Taxonomy" id="4556"/>
    <lineage>
        <taxon>Eukaryota</taxon>
        <taxon>Viridiplantae</taxon>
        <taxon>Streptophyta</taxon>
        <taxon>Embryophyta</taxon>
        <taxon>Tracheophyta</taxon>
        <taxon>Spermatophyta</taxon>
        <taxon>Magnoliopsida</taxon>
        <taxon>Liliopsida</taxon>
        <taxon>Poales</taxon>
        <taxon>Poaceae</taxon>
        <taxon>PACMAD clade</taxon>
        <taxon>Panicoideae</taxon>
        <taxon>Panicodae</taxon>
        <taxon>Paniceae</taxon>
        <taxon>Cenchrinae</taxon>
        <taxon>Setaria</taxon>
    </lineage>
</organism>
<name>A0A4U6TJU6_SETVI</name>
<evidence type="ECO:0000313" key="1">
    <source>
        <dbReference type="EMBL" id="TKW02758.1"/>
    </source>
</evidence>
<dbReference type="AlphaFoldDB" id="A0A4U6TJU6"/>
<keyword evidence="2" id="KW-1185">Reference proteome</keyword>
<proteinExistence type="predicted"/>
<dbReference type="EMBL" id="CM016559">
    <property type="protein sequence ID" value="TKW02758.1"/>
    <property type="molecule type" value="Genomic_DNA"/>
</dbReference>
<dbReference type="Gramene" id="TKW02758">
    <property type="protein sequence ID" value="TKW02758"/>
    <property type="gene ID" value="SEVIR_8G260950v2"/>
</dbReference>
<dbReference type="Proteomes" id="UP000298652">
    <property type="component" value="Chromosome 8"/>
</dbReference>
<reference evidence="1" key="1">
    <citation type="submission" date="2019-03" db="EMBL/GenBank/DDBJ databases">
        <title>WGS assembly of Setaria viridis.</title>
        <authorList>
            <person name="Huang P."/>
            <person name="Jenkins J."/>
            <person name="Grimwood J."/>
            <person name="Barry K."/>
            <person name="Healey A."/>
            <person name="Mamidi S."/>
            <person name="Sreedasyam A."/>
            <person name="Shu S."/>
            <person name="Feldman M."/>
            <person name="Wu J."/>
            <person name="Yu Y."/>
            <person name="Chen C."/>
            <person name="Johnson J."/>
            <person name="Rokhsar D."/>
            <person name="Baxter I."/>
            <person name="Schmutz J."/>
            <person name="Brutnell T."/>
            <person name="Kellogg E."/>
        </authorList>
    </citation>
    <scope>NUCLEOTIDE SEQUENCE [LARGE SCALE GENOMIC DNA]</scope>
</reference>